<accession>A0A3S3NQ43</accession>
<dbReference type="PANTHER" id="PTHR45651">
    <property type="entry name" value="CYCLIC NUCLEOTIDE-GATED ION CHANNEL 15-RELATED-RELATED"/>
    <property type="match status" value="1"/>
</dbReference>
<name>A0A3S3NQ43_9MAGN</name>
<evidence type="ECO:0000313" key="5">
    <source>
        <dbReference type="Proteomes" id="UP000283530"/>
    </source>
</evidence>
<dbReference type="Proteomes" id="UP000283530">
    <property type="component" value="Unassembled WGS sequence"/>
</dbReference>
<keyword evidence="1" id="KW-0813">Transport</keyword>
<evidence type="ECO:0000313" key="4">
    <source>
        <dbReference type="EMBL" id="RWR96478.1"/>
    </source>
</evidence>
<dbReference type="PROSITE" id="PS50042">
    <property type="entry name" value="CNMP_BINDING_3"/>
    <property type="match status" value="1"/>
</dbReference>
<dbReference type="SMART" id="SM00100">
    <property type="entry name" value="cNMP"/>
    <property type="match status" value="1"/>
</dbReference>
<dbReference type="InterPro" id="IPR014710">
    <property type="entry name" value="RmlC-like_jellyroll"/>
</dbReference>
<dbReference type="Pfam" id="PF00027">
    <property type="entry name" value="cNMP_binding"/>
    <property type="match status" value="1"/>
</dbReference>
<organism evidence="4 5">
    <name type="scientific">Cinnamomum micranthum f. kanehirae</name>
    <dbReference type="NCBI Taxonomy" id="337451"/>
    <lineage>
        <taxon>Eukaryota</taxon>
        <taxon>Viridiplantae</taxon>
        <taxon>Streptophyta</taxon>
        <taxon>Embryophyta</taxon>
        <taxon>Tracheophyta</taxon>
        <taxon>Spermatophyta</taxon>
        <taxon>Magnoliopsida</taxon>
        <taxon>Magnoliidae</taxon>
        <taxon>Laurales</taxon>
        <taxon>Lauraceae</taxon>
        <taxon>Cinnamomum</taxon>
    </lineage>
</organism>
<dbReference type="CDD" id="cd00038">
    <property type="entry name" value="CAP_ED"/>
    <property type="match status" value="1"/>
</dbReference>
<dbReference type="SUPFAM" id="SSF51206">
    <property type="entry name" value="cAMP-binding domain-like"/>
    <property type="match status" value="1"/>
</dbReference>
<dbReference type="EMBL" id="QPKB01000012">
    <property type="protein sequence ID" value="RWR96478.1"/>
    <property type="molecule type" value="Genomic_DNA"/>
</dbReference>
<dbReference type="InterPro" id="IPR018490">
    <property type="entry name" value="cNMP-bd_dom_sf"/>
</dbReference>
<dbReference type="Gene3D" id="1.10.287.630">
    <property type="entry name" value="Helix hairpin bin"/>
    <property type="match status" value="1"/>
</dbReference>
<keyword evidence="5" id="KW-1185">Reference proteome</keyword>
<dbReference type="PANTHER" id="PTHR45651:SF5">
    <property type="entry name" value="CYCLIC NUCLEOTIDE-GATED ION CHANNEL 1"/>
    <property type="match status" value="1"/>
</dbReference>
<sequence>MQSYLESSTVELKRMTVKRRDTEQWMSHRMLPENLKERTCRYERYKWQLTRGADEEHLLGNLPKDLRKAIKRHICLPLLMRVPMFKRLNKQLLDKMCQCLKPAFYTEHSFIVREGDLVDEMFFVWAGKLESVTSNCGRTSFFNTDILKPGDYCGEELLIWAQDPCSSSDLPTSTRTVQVLHEVEAFTLTADDLKFVMSQFHSLHNKQQLRGTFRFYSQQWRSWAASNIQAAWRWYMKKKQHHVSQHGRQERLKEPLAEDSGSSSFSATIFASQISTNILRRRNYTGKGPVAKIASNAAQEASRARF</sequence>
<evidence type="ECO:0000259" key="3">
    <source>
        <dbReference type="PROSITE" id="PS50042"/>
    </source>
</evidence>
<keyword evidence="2" id="KW-0407">Ion channel</keyword>
<evidence type="ECO:0000256" key="2">
    <source>
        <dbReference type="ARBA" id="ARBA00023303"/>
    </source>
</evidence>
<dbReference type="AlphaFoldDB" id="A0A3S3NQ43"/>
<comment type="caution">
    <text evidence="4">The sequence shown here is derived from an EMBL/GenBank/DDBJ whole genome shotgun (WGS) entry which is preliminary data.</text>
</comment>
<dbReference type="GO" id="GO:0016020">
    <property type="term" value="C:membrane"/>
    <property type="evidence" value="ECO:0007669"/>
    <property type="project" value="UniProtKB-SubCell"/>
</dbReference>
<dbReference type="OrthoDB" id="421226at2759"/>
<feature type="domain" description="Cyclic nucleotide-binding" evidence="3">
    <location>
        <begin position="84"/>
        <end position="168"/>
    </location>
</feature>
<reference evidence="4 5" key="1">
    <citation type="journal article" date="2019" name="Nat. Plants">
        <title>Stout camphor tree genome fills gaps in understanding of flowering plant genome evolution.</title>
        <authorList>
            <person name="Chaw S.M."/>
            <person name="Liu Y.C."/>
            <person name="Wu Y.W."/>
            <person name="Wang H.Y."/>
            <person name="Lin C.I."/>
            <person name="Wu C.S."/>
            <person name="Ke H.M."/>
            <person name="Chang L.Y."/>
            <person name="Hsu C.Y."/>
            <person name="Yang H.T."/>
            <person name="Sudianto E."/>
            <person name="Hsu M.H."/>
            <person name="Wu K.P."/>
            <person name="Wang L.N."/>
            <person name="Leebens-Mack J.H."/>
            <person name="Tsai I.J."/>
        </authorList>
    </citation>
    <scope>NUCLEOTIDE SEQUENCE [LARGE SCALE GENOMIC DNA]</scope>
    <source>
        <strain evidence="5">cv. Chaw 1501</strain>
        <tissue evidence="4">Young leaves</tissue>
    </source>
</reference>
<keyword evidence="1" id="KW-1071">Ligand-gated ion channel</keyword>
<dbReference type="InterPro" id="IPR000595">
    <property type="entry name" value="cNMP-bd_dom"/>
</dbReference>
<evidence type="ECO:0000256" key="1">
    <source>
        <dbReference type="ARBA" id="ARBA00023286"/>
    </source>
</evidence>
<dbReference type="Gene3D" id="2.60.120.10">
    <property type="entry name" value="Jelly Rolls"/>
    <property type="match status" value="1"/>
</dbReference>
<dbReference type="PROSITE" id="PS50096">
    <property type="entry name" value="IQ"/>
    <property type="match status" value="1"/>
</dbReference>
<keyword evidence="1" id="KW-0406">Ion transport</keyword>
<gene>
    <name evidence="4" type="ORF">CKAN_02586700</name>
</gene>
<proteinExistence type="predicted"/>
<dbReference type="STRING" id="337451.A0A3S3NQ43"/>
<dbReference type="GO" id="GO:0034220">
    <property type="term" value="P:monoatomic ion transmembrane transport"/>
    <property type="evidence" value="ECO:0007669"/>
    <property type="project" value="UniProtKB-KW"/>
</dbReference>
<protein>
    <submittedName>
        <fullName evidence="4">Cyclic nucleotide-gated ion channel 1-like protein</fullName>
    </submittedName>
</protein>